<comment type="caution">
    <text evidence="1">The sequence shown here is derived from an EMBL/GenBank/DDBJ whole genome shotgun (WGS) entry which is preliminary data.</text>
</comment>
<sequence>MSLIATAKLAKADPFDYLNVLQRRAEDVAANPAEWMPWNYRETLARTATAS</sequence>
<accession>X0UM35</accession>
<gene>
    <name evidence="1" type="ORF">S01H1_29357</name>
</gene>
<proteinExistence type="predicted"/>
<organism evidence="1">
    <name type="scientific">marine sediment metagenome</name>
    <dbReference type="NCBI Taxonomy" id="412755"/>
    <lineage>
        <taxon>unclassified sequences</taxon>
        <taxon>metagenomes</taxon>
        <taxon>ecological metagenomes</taxon>
    </lineage>
</organism>
<name>X0UM35_9ZZZZ</name>
<reference evidence="1" key="1">
    <citation type="journal article" date="2014" name="Front. Microbiol.">
        <title>High frequency of phylogenetically diverse reductive dehalogenase-homologous genes in deep subseafloor sedimentary metagenomes.</title>
        <authorList>
            <person name="Kawai M."/>
            <person name="Futagami T."/>
            <person name="Toyoda A."/>
            <person name="Takaki Y."/>
            <person name="Nishi S."/>
            <person name="Hori S."/>
            <person name="Arai W."/>
            <person name="Tsubouchi T."/>
            <person name="Morono Y."/>
            <person name="Uchiyama I."/>
            <person name="Ito T."/>
            <person name="Fujiyama A."/>
            <person name="Inagaki F."/>
            <person name="Takami H."/>
        </authorList>
    </citation>
    <scope>NUCLEOTIDE SEQUENCE</scope>
    <source>
        <strain evidence="1">Expedition CK06-06</strain>
    </source>
</reference>
<evidence type="ECO:0000313" key="1">
    <source>
        <dbReference type="EMBL" id="GAF89530.1"/>
    </source>
</evidence>
<dbReference type="AlphaFoldDB" id="X0UM35"/>
<evidence type="ECO:0008006" key="2">
    <source>
        <dbReference type="Google" id="ProtNLM"/>
    </source>
</evidence>
<dbReference type="EMBL" id="BARS01017989">
    <property type="protein sequence ID" value="GAF89530.1"/>
    <property type="molecule type" value="Genomic_DNA"/>
</dbReference>
<protein>
    <recommendedName>
        <fullName evidence="2">Transposase IS66 C-terminal domain-containing protein</fullName>
    </recommendedName>
</protein>